<accession>D5UQ90</accession>
<dbReference type="GO" id="GO:0003677">
    <property type="term" value="F:DNA binding"/>
    <property type="evidence" value="ECO:0007669"/>
    <property type="project" value="UniProtKB-KW"/>
</dbReference>
<organism evidence="3 4">
    <name type="scientific">Tsukamurella paurometabola (strain ATCC 8368 / DSM 20162 / CCUG 35730 / CIP 100753 / JCM 10117 / KCTC 9821 / NBRC 16120 / NCIMB 702349 / NCTC 13040)</name>
    <name type="common">Corynebacterium paurometabolum</name>
    <dbReference type="NCBI Taxonomy" id="521096"/>
    <lineage>
        <taxon>Bacteria</taxon>
        <taxon>Bacillati</taxon>
        <taxon>Actinomycetota</taxon>
        <taxon>Actinomycetes</taxon>
        <taxon>Mycobacteriales</taxon>
        <taxon>Tsukamurellaceae</taxon>
        <taxon>Tsukamurella</taxon>
    </lineage>
</organism>
<dbReference type="Proteomes" id="UP000001213">
    <property type="component" value="Chromosome"/>
</dbReference>
<name>D5UQ90_TSUPD</name>
<evidence type="ECO:0000256" key="1">
    <source>
        <dbReference type="ARBA" id="ARBA00023125"/>
    </source>
</evidence>
<feature type="domain" description="HTH tetR-type" evidence="2">
    <location>
        <begin position="17"/>
        <end position="55"/>
    </location>
</feature>
<protein>
    <submittedName>
        <fullName evidence="3">Putative transcriptional regulator, TetR family</fullName>
    </submittedName>
</protein>
<gene>
    <name evidence="3" type="ordered locus">Tpau_2251</name>
</gene>
<dbReference type="KEGG" id="tpr:Tpau_2251"/>
<reference evidence="3 4" key="2">
    <citation type="journal article" date="2011" name="Stand. Genomic Sci.">
        <title>Complete genome sequence of Tsukamurella paurometabola type strain (no. 33).</title>
        <authorList>
            <person name="Munk A.C."/>
            <person name="Lapidus A."/>
            <person name="Lucas S."/>
            <person name="Nolan M."/>
            <person name="Tice H."/>
            <person name="Cheng J.F."/>
            <person name="Del Rio T.G."/>
            <person name="Goodwin L."/>
            <person name="Pitluck S."/>
            <person name="Liolios K."/>
            <person name="Huntemann M."/>
            <person name="Ivanova N."/>
            <person name="Mavromatis K."/>
            <person name="Mikhailova N."/>
            <person name="Pati A."/>
            <person name="Chen A."/>
            <person name="Palaniappan K."/>
            <person name="Tapia R."/>
            <person name="Han C."/>
            <person name="Land M."/>
            <person name="Hauser L."/>
            <person name="Chang Y.J."/>
            <person name="Jeffries C.D."/>
            <person name="Brettin T."/>
            <person name="Yasawong M."/>
            <person name="Brambilla E.M."/>
            <person name="Rohde M."/>
            <person name="Sikorski J."/>
            <person name="Goker M."/>
            <person name="Detter J.C."/>
            <person name="Woyke T."/>
            <person name="Bristow J."/>
            <person name="Eisen J.A."/>
            <person name="Markowitz V."/>
            <person name="Hugenholtz P."/>
            <person name="Kyrpides N.C."/>
            <person name="Klenk H.P."/>
        </authorList>
    </citation>
    <scope>NUCLEOTIDE SEQUENCE [LARGE SCALE GENOMIC DNA]</scope>
    <source>
        <strain evidence="4">ATCC 8368 / DSM 20162 / CCUG 35730 / CIP 100753 / JCM 10117 / KCTC 9821 / NBRC 16120 / NCIMB 702349 / NCTC 13040</strain>
    </source>
</reference>
<dbReference type="Pfam" id="PF00440">
    <property type="entry name" value="TetR_N"/>
    <property type="match status" value="1"/>
</dbReference>
<proteinExistence type="predicted"/>
<keyword evidence="4" id="KW-1185">Reference proteome</keyword>
<evidence type="ECO:0000259" key="2">
    <source>
        <dbReference type="Pfam" id="PF00440"/>
    </source>
</evidence>
<dbReference type="InterPro" id="IPR001647">
    <property type="entry name" value="HTH_TetR"/>
</dbReference>
<dbReference type="Gene3D" id="1.10.357.10">
    <property type="entry name" value="Tetracycline Repressor, domain 2"/>
    <property type="match status" value="1"/>
</dbReference>
<keyword evidence="1" id="KW-0238">DNA-binding</keyword>
<evidence type="ECO:0000313" key="4">
    <source>
        <dbReference type="Proteomes" id="UP000001213"/>
    </source>
</evidence>
<dbReference type="AlphaFoldDB" id="D5UQ90"/>
<evidence type="ECO:0000313" key="3">
    <source>
        <dbReference type="EMBL" id="ADG78860.1"/>
    </source>
</evidence>
<dbReference type="InterPro" id="IPR009057">
    <property type="entry name" value="Homeodomain-like_sf"/>
</dbReference>
<dbReference type="eggNOG" id="COG1309">
    <property type="taxonomic scope" value="Bacteria"/>
</dbReference>
<dbReference type="STRING" id="521096.Tpau_2251"/>
<dbReference type="EMBL" id="CP001966">
    <property type="protein sequence ID" value="ADG78860.1"/>
    <property type="molecule type" value="Genomic_DNA"/>
</dbReference>
<dbReference type="HOGENOM" id="CLU_095332_1_1_11"/>
<sequence>MQPKSKSAPTRWARERLLDAGLHVLARQGHAGLKLASVCDHLGATTGSFYHAFPSWNAYRSDLIAYWREDQSHRLIVEAEEITDPSERLERLTQIGLTLHSDVEAAIRVWAAHDPQVQAFQADVDATRYAVIRDTYRELRDDAERADAFARIAMYLLIGYQSGTLRSDAALERGYRMVISAALSDPD</sequence>
<reference evidence="4" key="1">
    <citation type="submission" date="2010-03" db="EMBL/GenBank/DDBJ databases">
        <title>The complete chromosome of Tsukamurella paurometabola DSM 20162.</title>
        <authorList>
            <consortium name="US DOE Joint Genome Institute (JGI-PGF)"/>
            <person name="Lucas S."/>
            <person name="Copeland A."/>
            <person name="Lapidus A."/>
            <person name="Glavina del Rio T."/>
            <person name="Dalin E."/>
            <person name="Tice H."/>
            <person name="Bruce D."/>
            <person name="Goodwin L."/>
            <person name="Pitluck S."/>
            <person name="Kyrpides N."/>
            <person name="Mavromatis K."/>
            <person name="Ivanova N."/>
            <person name="Mikhailova N."/>
            <person name="Munk A.C."/>
            <person name="Brettin T."/>
            <person name="Detter J.C."/>
            <person name="Tapia R."/>
            <person name="Han C."/>
            <person name="Larimer F."/>
            <person name="Land M."/>
            <person name="Hauser L."/>
            <person name="Markowitz V."/>
            <person name="Cheng J.-F."/>
            <person name="Hugenholtz P."/>
            <person name="Woyke T."/>
            <person name="Wu D."/>
            <person name="Jando M."/>
            <person name="Brambilla E."/>
            <person name="Klenk H.-P."/>
            <person name="Eisen J.A."/>
        </authorList>
    </citation>
    <scope>NUCLEOTIDE SEQUENCE [LARGE SCALE GENOMIC DNA]</scope>
    <source>
        <strain evidence="4">ATCC 8368 / DSM 20162 / CCUG 35730 / CIP 100753 / JCM 10117 / KCTC 9821 / NBRC 16120 / NCIMB 702349 / NCTC 13040</strain>
    </source>
</reference>
<dbReference type="SUPFAM" id="SSF46689">
    <property type="entry name" value="Homeodomain-like"/>
    <property type="match status" value="1"/>
</dbReference>